<dbReference type="RefSeq" id="WP_084545201.1">
    <property type="nucleotide sequence ID" value="NZ_AXWS01000015.1"/>
</dbReference>
<dbReference type="EC" id="3.1.4.-" evidence="2"/>
<keyword evidence="1" id="KW-1185">Reference proteome</keyword>
<dbReference type="EC" id="2.7.7.72" evidence="2"/>
<evidence type="ECO:0000313" key="2">
    <source>
        <dbReference type="RefSeq" id="WP_084545201.1"/>
    </source>
</evidence>
<name>A0AC36KKF3_9BURK</name>
<reference evidence="2" key="3">
    <citation type="submission" date="2025-08" db="UniProtKB">
        <authorList>
            <consortium name="RefSeq"/>
        </authorList>
    </citation>
    <scope>IDENTIFICATION</scope>
</reference>
<dbReference type="Proteomes" id="UP000675920">
    <property type="component" value="Unplaced"/>
</dbReference>
<organism evidence="1 2">
    <name type="scientific">Derxia gummosa DSM 723</name>
    <dbReference type="NCBI Taxonomy" id="1121388"/>
    <lineage>
        <taxon>Bacteria</taxon>
        <taxon>Pseudomonadati</taxon>
        <taxon>Pseudomonadota</taxon>
        <taxon>Betaproteobacteria</taxon>
        <taxon>Burkholderiales</taxon>
        <taxon>Alcaligenaceae</taxon>
        <taxon>Derxia</taxon>
    </lineage>
</organism>
<protein>
    <submittedName>
        <fullName evidence="2">Multifunctional CCA addition/repair protein</fullName>
        <ecNumber evidence="2">2.7.7.72</ecNumber>
        <ecNumber evidence="2">3.1.3.-</ecNumber>
        <ecNumber evidence="2">3.1.4.-</ecNumber>
    </submittedName>
</protein>
<dbReference type="EC" id="3.1.3.-" evidence="2"/>
<proteinExistence type="predicted"/>
<sequence>MSVPRDPLTPPPAPGDAGPRVYQVGGSLRDELLGLPVQDRDWVVVGATPQQLLDMGFVAVGKDFPVFLHPVTHEEYALARTERKTAPGYHGFAIHASPEVTLDEDLLRRDLTINAIARGPYALSVERPLAKRAATGAGGFAPAGASAGVSPALTEVATSAIAPPAGPASAAELADPHGGRADIAARVFRHVSPAFAEDPVRILRLARFAARFTDFTVAPETLTLMRAMVAAGEVDALVPERVWQELSRGLMEKRPSRMFEVLRDCGALARLLPELDRLWGVPQRADYHPEVDTGVHAMMVIDMSARLGLPLDVRYAALLHDLGKGTTPADVLPRHIGHEQRSERMAEEVSRRLKVPTDCRDLARLVARDHGRFYKIDEMRAATVLDTLDACDAMRKPERFARVLDACECDRRGRLGWEDAGFPWREPWLAALTAARGVDAGAIAKEATARHAEHEARKAAQDAAAGQGARPVSTNAADAQSAADAPTSPAAKPARANPAEAIREAVRHARIAAVAAALGKPAH</sequence>
<reference evidence="2" key="1">
    <citation type="journal article" date="1986" name="J. Biol. Chem.">
        <title>Cloning, sequencing, and species relatedness of the Escherichia coli cca gene encoding the enzyme tRNA nucleotidyltransferase.</title>
        <authorList>
            <person name="Cudny H."/>
            <person name="Lupski J.R."/>
            <person name="Godson G.N."/>
            <person name="Deutscher M.P."/>
        </authorList>
    </citation>
    <scope>NUCLEOTIDE SEQUENCE</scope>
</reference>
<evidence type="ECO:0000313" key="1">
    <source>
        <dbReference type="Proteomes" id="UP000675920"/>
    </source>
</evidence>
<reference evidence="2" key="2">
    <citation type="journal article" date="2004" name="J. Biol. Chem.">
        <title>The HD domain of the Escherichia coli tRNA nucleotidyltransferase has 2',3'-cyclic phosphodiesterase, 2'-nucleotidase, and phosphatase activities.</title>
        <authorList>
            <person name="Yakunin A.F."/>
            <person name="Proudfoot M."/>
            <person name="Kuznetsova E."/>
            <person name="Savchenko A."/>
            <person name="Brown G."/>
            <person name="Arrowsmith C.H."/>
            <person name="Edwards A.M."/>
        </authorList>
    </citation>
    <scope>NUCLEOTIDE SEQUENCE</scope>
</reference>
<accession>A0AC36KKF3</accession>